<protein>
    <submittedName>
        <fullName evidence="5">Glycoside hydrolase family 79 protein</fullName>
    </submittedName>
</protein>
<feature type="region of interest" description="Disordered" evidence="1">
    <location>
        <begin position="539"/>
        <end position="561"/>
    </location>
</feature>
<feature type="transmembrane region" description="Helical" evidence="2">
    <location>
        <begin position="602"/>
        <end position="621"/>
    </location>
</feature>
<keyword evidence="6" id="KW-1185">Reference proteome</keyword>
<keyword evidence="2" id="KW-0472">Membrane</keyword>
<dbReference type="GeneID" id="54573782"/>
<feature type="domain" description="Beta-glucuronidase C-terminal" evidence="4">
    <location>
        <begin position="419"/>
        <end position="523"/>
    </location>
</feature>
<proteinExistence type="predicted"/>
<feature type="signal peptide" evidence="3">
    <location>
        <begin position="1"/>
        <end position="20"/>
    </location>
</feature>
<keyword evidence="2" id="KW-0812">Transmembrane</keyword>
<dbReference type="Gene3D" id="3.20.20.80">
    <property type="entry name" value="Glycosidases"/>
    <property type="match status" value="1"/>
</dbReference>
<dbReference type="RefSeq" id="XP_033676002.1">
    <property type="nucleotide sequence ID" value="XM_033820452.1"/>
</dbReference>
<dbReference type="GO" id="GO:0016787">
    <property type="term" value="F:hydrolase activity"/>
    <property type="evidence" value="ECO:0007669"/>
    <property type="project" value="UniProtKB-KW"/>
</dbReference>
<sequence length="622" mass="66232">MIRSLCFPLVWLAGLPLSLAQTSLSLSAQSKASNAGVSSPLDASFAGFGIEPSNLFSFTGGDDANDFSVQMMQNLADYSGAPPHIRLGGNTQDYMVFDSSYNDYAWKNNPQSSAQGAIAADSMVIGPSYFKALDRFPKDTPITYGLNLAYEDSDYVDRIVATAQAAVDGMQNVKLYSFEIGNEPDLYLQNQFRSGSWDGQTYTEQFLDRADAVYQQVLKPAGLSATFFEPPATASTIGTTFEIEMLVQDGLTDEKNGNKYVGWWNQHDYFYFIGVTPQSLTLDDLMDLDGTNTQFAYWEKQVGIGLDTGLPYVLREMSSVGPIGMHGVSDVFGAALWTLNFFCYTASLNISSVQMHMTDNSNASAWQPISMYGRDPFVRPQYYAHAAMAQIVGNGNSTTQIGSLAVSSVTGEYKGRIRAYTAYANGDLQSVILINSMQANASDGNKGSFTFNLNLGSSNKNKNVYLSTLTADGADSESGILWNGITFADGSGKASVSDSSVTMKRTDGSGKVSISVRDSQAVVANINWLLGSNAVLKGDGSTTEGARKKSTAGPTATGGAGTAAWTGAVTTTLALASSVTGGGSAEETAASGQRGEAPPRRMGLRALMVCLVAVMIAFVCFA</sequence>
<dbReference type="AlphaFoldDB" id="A0A6A6HTA5"/>
<dbReference type="PANTHER" id="PTHR36183">
    <property type="entry name" value="BETA-GLUCURONIDASE"/>
    <property type="match status" value="1"/>
</dbReference>
<evidence type="ECO:0000313" key="6">
    <source>
        <dbReference type="Proteomes" id="UP000800094"/>
    </source>
</evidence>
<accession>A0A6A6HTA5</accession>
<evidence type="ECO:0000313" key="5">
    <source>
        <dbReference type="EMBL" id="KAF2240998.1"/>
    </source>
</evidence>
<keyword evidence="3" id="KW-0732">Signal</keyword>
<gene>
    <name evidence="5" type="ORF">BU26DRAFT_185773</name>
</gene>
<keyword evidence="2" id="KW-1133">Transmembrane helix</keyword>
<feature type="chain" id="PRO_5025334687" evidence="3">
    <location>
        <begin position="21"/>
        <end position="622"/>
    </location>
</feature>
<organism evidence="5 6">
    <name type="scientific">Trematosphaeria pertusa</name>
    <dbReference type="NCBI Taxonomy" id="390896"/>
    <lineage>
        <taxon>Eukaryota</taxon>
        <taxon>Fungi</taxon>
        <taxon>Dikarya</taxon>
        <taxon>Ascomycota</taxon>
        <taxon>Pezizomycotina</taxon>
        <taxon>Dothideomycetes</taxon>
        <taxon>Pleosporomycetidae</taxon>
        <taxon>Pleosporales</taxon>
        <taxon>Massarineae</taxon>
        <taxon>Trematosphaeriaceae</taxon>
        <taxon>Trematosphaeria</taxon>
    </lineage>
</organism>
<dbReference type="InterPro" id="IPR052974">
    <property type="entry name" value="GH79_Enzymes"/>
</dbReference>
<evidence type="ECO:0000256" key="2">
    <source>
        <dbReference type="SAM" id="Phobius"/>
    </source>
</evidence>
<evidence type="ECO:0000256" key="1">
    <source>
        <dbReference type="SAM" id="MobiDB-lite"/>
    </source>
</evidence>
<dbReference type="InterPro" id="IPR017853">
    <property type="entry name" value="GH"/>
</dbReference>
<evidence type="ECO:0000259" key="4">
    <source>
        <dbReference type="Pfam" id="PF16862"/>
    </source>
</evidence>
<dbReference type="InterPro" id="IPR031728">
    <property type="entry name" value="GlcAase_C"/>
</dbReference>
<evidence type="ECO:0000256" key="3">
    <source>
        <dbReference type="SAM" id="SignalP"/>
    </source>
</evidence>
<dbReference type="SUPFAM" id="SSF51445">
    <property type="entry name" value="(Trans)glycosidases"/>
    <property type="match status" value="1"/>
</dbReference>
<dbReference type="Proteomes" id="UP000800094">
    <property type="component" value="Unassembled WGS sequence"/>
</dbReference>
<reference evidence="5" key="1">
    <citation type="journal article" date="2020" name="Stud. Mycol.">
        <title>101 Dothideomycetes genomes: a test case for predicting lifestyles and emergence of pathogens.</title>
        <authorList>
            <person name="Haridas S."/>
            <person name="Albert R."/>
            <person name="Binder M."/>
            <person name="Bloem J."/>
            <person name="Labutti K."/>
            <person name="Salamov A."/>
            <person name="Andreopoulos B."/>
            <person name="Baker S."/>
            <person name="Barry K."/>
            <person name="Bills G."/>
            <person name="Bluhm B."/>
            <person name="Cannon C."/>
            <person name="Castanera R."/>
            <person name="Culley D."/>
            <person name="Daum C."/>
            <person name="Ezra D."/>
            <person name="Gonzalez J."/>
            <person name="Henrissat B."/>
            <person name="Kuo A."/>
            <person name="Liang C."/>
            <person name="Lipzen A."/>
            <person name="Lutzoni F."/>
            <person name="Magnuson J."/>
            <person name="Mondo S."/>
            <person name="Nolan M."/>
            <person name="Ohm R."/>
            <person name="Pangilinan J."/>
            <person name="Park H.-J."/>
            <person name="Ramirez L."/>
            <person name="Alfaro M."/>
            <person name="Sun H."/>
            <person name="Tritt A."/>
            <person name="Yoshinaga Y."/>
            <person name="Zwiers L.-H."/>
            <person name="Turgeon B."/>
            <person name="Goodwin S."/>
            <person name="Spatafora J."/>
            <person name="Crous P."/>
            <person name="Grigoriev I."/>
        </authorList>
    </citation>
    <scope>NUCLEOTIDE SEQUENCE</scope>
    <source>
        <strain evidence="5">CBS 122368</strain>
    </source>
</reference>
<dbReference type="PANTHER" id="PTHR36183:SF2">
    <property type="entry name" value="BETA-GLUCURONIDASE C-TERMINAL DOMAIN-CONTAINING PROTEIN"/>
    <property type="match status" value="1"/>
</dbReference>
<dbReference type="EMBL" id="ML987214">
    <property type="protein sequence ID" value="KAF2240998.1"/>
    <property type="molecule type" value="Genomic_DNA"/>
</dbReference>
<name>A0A6A6HTA5_9PLEO</name>
<keyword evidence="5" id="KW-0378">Hydrolase</keyword>
<dbReference type="OrthoDB" id="2831684at2759"/>
<dbReference type="Pfam" id="PF16862">
    <property type="entry name" value="Glyco_hydro_79C"/>
    <property type="match status" value="1"/>
</dbReference>